<evidence type="ECO:0000256" key="4">
    <source>
        <dbReference type="ARBA" id="ARBA00004496"/>
    </source>
</evidence>
<keyword evidence="13" id="KW-0694">RNA-binding</keyword>
<dbReference type="GO" id="GO:0004535">
    <property type="term" value="F:poly(A)-specific ribonuclease activity"/>
    <property type="evidence" value="ECO:0007669"/>
    <property type="project" value="UniProtKB-EC"/>
</dbReference>
<evidence type="ECO:0000256" key="6">
    <source>
        <dbReference type="ARBA" id="ARBA00011757"/>
    </source>
</evidence>
<dbReference type="PANTHER" id="PTHR10797">
    <property type="entry name" value="CCR4-NOT TRANSCRIPTION COMPLEX SUBUNIT"/>
    <property type="match status" value="1"/>
</dbReference>
<evidence type="ECO:0000256" key="10">
    <source>
        <dbReference type="ARBA" id="ARBA00022723"/>
    </source>
</evidence>
<dbReference type="EC" id="3.1.13.4" evidence="7"/>
<comment type="catalytic activity">
    <reaction evidence="1">
        <text>Exonucleolytic cleavage of poly(A) to 5'-AMP.</text>
        <dbReference type="EC" id="3.1.13.4"/>
    </reaction>
</comment>
<evidence type="ECO:0000256" key="16">
    <source>
        <dbReference type="ARBA" id="ARBA00023242"/>
    </source>
</evidence>
<dbReference type="GO" id="GO:0003723">
    <property type="term" value="F:RNA binding"/>
    <property type="evidence" value="ECO:0007669"/>
    <property type="project" value="UniProtKB-KW"/>
</dbReference>
<dbReference type="OrthoDB" id="539213at2759"/>
<keyword evidence="9" id="KW-0540">Nuclease</keyword>
<evidence type="ECO:0000256" key="12">
    <source>
        <dbReference type="ARBA" id="ARBA00022839"/>
    </source>
</evidence>
<keyword evidence="10" id="KW-0479">Metal-binding</keyword>
<gene>
    <name evidence="18" type="ORF">MUK42_02527</name>
</gene>
<dbReference type="AlphaFoldDB" id="A0A9E7JIE6"/>
<dbReference type="InterPro" id="IPR006941">
    <property type="entry name" value="RNase_CAF1"/>
</dbReference>
<dbReference type="Proteomes" id="UP001055439">
    <property type="component" value="Chromosome 10"/>
</dbReference>
<protein>
    <recommendedName>
        <fullName evidence="7">poly(A)-specific ribonuclease</fullName>
        <ecNumber evidence="7">3.1.13.4</ecNumber>
    </recommendedName>
</protein>
<proteinExistence type="inferred from homology"/>
<evidence type="ECO:0000256" key="2">
    <source>
        <dbReference type="ARBA" id="ARBA00001968"/>
    </source>
</evidence>
<dbReference type="Pfam" id="PF04857">
    <property type="entry name" value="CAF1"/>
    <property type="match status" value="1"/>
</dbReference>
<evidence type="ECO:0000256" key="3">
    <source>
        <dbReference type="ARBA" id="ARBA00004123"/>
    </source>
</evidence>
<dbReference type="GO" id="GO:0005737">
    <property type="term" value="C:cytoplasm"/>
    <property type="evidence" value="ECO:0007669"/>
    <property type="project" value="UniProtKB-SubCell"/>
</dbReference>
<comment type="similarity">
    <text evidence="5">Belongs to the CAF1 family.</text>
</comment>
<evidence type="ECO:0000256" key="13">
    <source>
        <dbReference type="ARBA" id="ARBA00022884"/>
    </source>
</evidence>
<evidence type="ECO:0000256" key="14">
    <source>
        <dbReference type="ARBA" id="ARBA00023015"/>
    </source>
</evidence>
<evidence type="ECO:0000256" key="17">
    <source>
        <dbReference type="ARBA" id="ARBA00025148"/>
    </source>
</evidence>
<dbReference type="InterPro" id="IPR036397">
    <property type="entry name" value="RNaseH_sf"/>
</dbReference>
<evidence type="ECO:0000256" key="5">
    <source>
        <dbReference type="ARBA" id="ARBA00008372"/>
    </source>
</evidence>
<keyword evidence="19" id="KW-1185">Reference proteome</keyword>
<evidence type="ECO:0000256" key="11">
    <source>
        <dbReference type="ARBA" id="ARBA00022801"/>
    </source>
</evidence>
<keyword evidence="15" id="KW-0804">Transcription</keyword>
<evidence type="ECO:0000313" key="18">
    <source>
        <dbReference type="EMBL" id="URD82067.1"/>
    </source>
</evidence>
<evidence type="ECO:0000256" key="7">
    <source>
        <dbReference type="ARBA" id="ARBA00012161"/>
    </source>
</evidence>
<keyword evidence="8" id="KW-0963">Cytoplasm</keyword>
<dbReference type="InterPro" id="IPR012337">
    <property type="entry name" value="RNaseH-like_sf"/>
</dbReference>
<name>A0A9E7JIE6_9LILI</name>
<sequence>MPSQGGGGPPYLVVRRVWAWNLEYEFSIIASLVDRFSYVAFDTEFPGLLYSTGRPHRLPPPSLRYALLKANVDEMELVQLGLTLFDAFGHLPDIGTGGRVGGIDFDRLPRFGIDSGDFAALLCRSGLVAHCRFCRPLSARWIAFHGCYDFAYLIKVLGNGTPLPDTLEEFLGLVNLLFGETVDLKYMMFGCEGLSGGLESVASTLGCHAKLGSRIKLAQIAW</sequence>
<evidence type="ECO:0000256" key="15">
    <source>
        <dbReference type="ARBA" id="ARBA00023163"/>
    </source>
</evidence>
<keyword evidence="16" id="KW-0539">Nucleus</keyword>
<comment type="subcellular location">
    <subcellularLocation>
        <location evidence="4">Cytoplasm</location>
    </subcellularLocation>
    <subcellularLocation>
        <location evidence="3">Nucleus</location>
    </subcellularLocation>
</comment>
<comment type="cofactor">
    <cofactor evidence="2">
        <name>a divalent metal cation</name>
        <dbReference type="ChEBI" id="CHEBI:60240"/>
    </cofactor>
</comment>
<dbReference type="SUPFAM" id="SSF53098">
    <property type="entry name" value="Ribonuclease H-like"/>
    <property type="match status" value="1"/>
</dbReference>
<dbReference type="EMBL" id="CP097503">
    <property type="protein sequence ID" value="URD82067.1"/>
    <property type="molecule type" value="Genomic_DNA"/>
</dbReference>
<comment type="subunit">
    <text evidence="6">Component of the CCR4-NOT complex, at least composed of CRR4 and CAF1 proteins.</text>
</comment>
<dbReference type="GO" id="GO:0046872">
    <property type="term" value="F:metal ion binding"/>
    <property type="evidence" value="ECO:0007669"/>
    <property type="project" value="UniProtKB-KW"/>
</dbReference>
<dbReference type="InterPro" id="IPR039637">
    <property type="entry name" value="CNOT7/CNOT8/Pop2"/>
</dbReference>
<keyword evidence="11" id="KW-0378">Hydrolase</keyword>
<keyword evidence="12" id="KW-0269">Exonuclease</keyword>
<keyword evidence="14" id="KW-0805">Transcription regulation</keyword>
<dbReference type="GO" id="GO:0005634">
    <property type="term" value="C:nucleus"/>
    <property type="evidence" value="ECO:0007669"/>
    <property type="project" value="UniProtKB-SubCell"/>
</dbReference>
<evidence type="ECO:0000313" key="19">
    <source>
        <dbReference type="Proteomes" id="UP001055439"/>
    </source>
</evidence>
<evidence type="ECO:0000256" key="9">
    <source>
        <dbReference type="ARBA" id="ARBA00022722"/>
    </source>
</evidence>
<dbReference type="GO" id="GO:0030014">
    <property type="term" value="C:CCR4-NOT complex"/>
    <property type="evidence" value="ECO:0007669"/>
    <property type="project" value="InterPro"/>
</dbReference>
<evidence type="ECO:0000256" key="8">
    <source>
        <dbReference type="ARBA" id="ARBA00022490"/>
    </source>
</evidence>
<reference evidence="18" key="1">
    <citation type="submission" date="2022-05" db="EMBL/GenBank/DDBJ databases">
        <title>The Musa troglodytarum L. genome provides insights into the mechanism of non-climacteric behaviour and enrichment of carotenoids.</title>
        <authorList>
            <person name="Wang J."/>
        </authorList>
    </citation>
    <scope>NUCLEOTIDE SEQUENCE</scope>
    <source>
        <tissue evidence="18">Leaf</tissue>
    </source>
</reference>
<organism evidence="18 19">
    <name type="scientific">Musa troglodytarum</name>
    <name type="common">fe'i banana</name>
    <dbReference type="NCBI Taxonomy" id="320322"/>
    <lineage>
        <taxon>Eukaryota</taxon>
        <taxon>Viridiplantae</taxon>
        <taxon>Streptophyta</taxon>
        <taxon>Embryophyta</taxon>
        <taxon>Tracheophyta</taxon>
        <taxon>Spermatophyta</taxon>
        <taxon>Magnoliopsida</taxon>
        <taxon>Liliopsida</taxon>
        <taxon>Zingiberales</taxon>
        <taxon>Musaceae</taxon>
        <taxon>Musa</taxon>
    </lineage>
</organism>
<comment type="function">
    <text evidence="17">Ubiquitous transcription factor required for a diverse set of processes. It is a component of the CCR4 complex involved in the control of gene expression.</text>
</comment>
<evidence type="ECO:0000256" key="1">
    <source>
        <dbReference type="ARBA" id="ARBA00001663"/>
    </source>
</evidence>
<accession>A0A9E7JIE6</accession>
<dbReference type="Gene3D" id="3.30.420.10">
    <property type="entry name" value="Ribonuclease H-like superfamily/Ribonuclease H"/>
    <property type="match status" value="2"/>
</dbReference>